<protein>
    <submittedName>
        <fullName evidence="2">Uncharacterized protein</fullName>
    </submittedName>
</protein>
<evidence type="ECO:0000256" key="1">
    <source>
        <dbReference type="SAM" id="Phobius"/>
    </source>
</evidence>
<dbReference type="Proteomes" id="UP000076858">
    <property type="component" value="Unassembled WGS sequence"/>
</dbReference>
<proteinExistence type="predicted"/>
<dbReference type="AlphaFoldDB" id="A0A162ND49"/>
<evidence type="ECO:0000313" key="3">
    <source>
        <dbReference type="Proteomes" id="UP000076858"/>
    </source>
</evidence>
<keyword evidence="1" id="KW-1133">Transmembrane helix</keyword>
<keyword evidence="1" id="KW-0472">Membrane</keyword>
<keyword evidence="1" id="KW-0812">Transmembrane</keyword>
<organism evidence="2 3">
    <name type="scientific">Daphnia magna</name>
    <dbReference type="NCBI Taxonomy" id="35525"/>
    <lineage>
        <taxon>Eukaryota</taxon>
        <taxon>Metazoa</taxon>
        <taxon>Ecdysozoa</taxon>
        <taxon>Arthropoda</taxon>
        <taxon>Crustacea</taxon>
        <taxon>Branchiopoda</taxon>
        <taxon>Diplostraca</taxon>
        <taxon>Cladocera</taxon>
        <taxon>Anomopoda</taxon>
        <taxon>Daphniidae</taxon>
        <taxon>Daphnia</taxon>
    </lineage>
</organism>
<reference evidence="2 3" key="1">
    <citation type="submission" date="2016-03" db="EMBL/GenBank/DDBJ databases">
        <title>EvidentialGene: Evidence-directed Construction of Genes on Genomes.</title>
        <authorList>
            <person name="Gilbert D.G."/>
            <person name="Choi J.-H."/>
            <person name="Mockaitis K."/>
            <person name="Colbourne J."/>
            <person name="Pfrender M."/>
        </authorList>
    </citation>
    <scope>NUCLEOTIDE SEQUENCE [LARGE SCALE GENOMIC DNA]</scope>
    <source>
        <strain evidence="2 3">Xinb3</strain>
        <tissue evidence="2">Complete organism</tissue>
    </source>
</reference>
<dbReference type="EMBL" id="LRGB01000568">
    <property type="protein sequence ID" value="KZS17874.1"/>
    <property type="molecule type" value="Genomic_DNA"/>
</dbReference>
<comment type="caution">
    <text evidence="2">The sequence shown here is derived from an EMBL/GenBank/DDBJ whole genome shotgun (WGS) entry which is preliminary data.</text>
</comment>
<sequence length="47" mass="5010">MTAYSTFASFSDLGPVVEVKPGYGYVILVGVASGFLLSWQAIQVLVQ</sequence>
<name>A0A162ND49_9CRUS</name>
<feature type="transmembrane region" description="Helical" evidence="1">
    <location>
        <begin position="23"/>
        <end position="46"/>
    </location>
</feature>
<evidence type="ECO:0000313" key="2">
    <source>
        <dbReference type="EMBL" id="KZS17874.1"/>
    </source>
</evidence>
<dbReference type="OrthoDB" id="410651at2759"/>
<accession>A0A162ND49</accession>
<gene>
    <name evidence="2" type="ORF">APZ42_015866</name>
</gene>
<keyword evidence="3" id="KW-1185">Reference proteome</keyword>